<dbReference type="Pfam" id="PF07851">
    <property type="entry name" value="TMEM120A-B"/>
    <property type="match status" value="1"/>
</dbReference>
<evidence type="ECO:0000313" key="7">
    <source>
        <dbReference type="Proteomes" id="UP000499080"/>
    </source>
</evidence>
<dbReference type="AlphaFoldDB" id="A0A4Y2JDM8"/>
<proteinExistence type="inferred from homology"/>
<gene>
    <name evidence="6" type="ORF">AVEN_155994_1</name>
</gene>
<dbReference type="InterPro" id="IPR012926">
    <property type="entry name" value="TMEM120A/B"/>
</dbReference>
<evidence type="ECO:0000313" key="6">
    <source>
        <dbReference type="EMBL" id="GBM87518.1"/>
    </source>
</evidence>
<keyword evidence="7" id="KW-1185">Reference proteome</keyword>
<dbReference type="GO" id="GO:0016020">
    <property type="term" value="C:membrane"/>
    <property type="evidence" value="ECO:0007669"/>
    <property type="project" value="UniProtKB-SubCell"/>
</dbReference>
<evidence type="ECO:0000256" key="2">
    <source>
        <dbReference type="ARBA" id="ARBA00009700"/>
    </source>
</evidence>
<dbReference type="OrthoDB" id="2015098at2759"/>
<keyword evidence="4" id="KW-1133">Transmembrane helix</keyword>
<evidence type="ECO:0000256" key="1">
    <source>
        <dbReference type="ARBA" id="ARBA00004141"/>
    </source>
</evidence>
<name>A0A4Y2JDM8_ARAVE</name>
<reference evidence="6 7" key="1">
    <citation type="journal article" date="2019" name="Sci. Rep.">
        <title>Orb-weaving spider Araneus ventricosus genome elucidates the spidroin gene catalogue.</title>
        <authorList>
            <person name="Kono N."/>
            <person name="Nakamura H."/>
            <person name="Ohtoshi R."/>
            <person name="Moran D.A.P."/>
            <person name="Shinohara A."/>
            <person name="Yoshida Y."/>
            <person name="Fujiwara M."/>
            <person name="Mori M."/>
            <person name="Tomita M."/>
            <person name="Arakawa K."/>
        </authorList>
    </citation>
    <scope>NUCLEOTIDE SEQUENCE [LARGE SCALE GENOMIC DNA]</scope>
</reference>
<accession>A0A4Y2JDM8</accession>
<comment type="caution">
    <text evidence="6">The sequence shown here is derived from an EMBL/GenBank/DDBJ whole genome shotgun (WGS) entry which is preliminary data.</text>
</comment>
<dbReference type="EMBL" id="BGPR01003388">
    <property type="protein sequence ID" value="GBM87518.1"/>
    <property type="molecule type" value="Genomic_DNA"/>
</dbReference>
<comment type="similarity">
    <text evidence="2">Belongs to the TMEM120 family.</text>
</comment>
<evidence type="ECO:0000256" key="3">
    <source>
        <dbReference type="ARBA" id="ARBA00022692"/>
    </source>
</evidence>
<sequence>MEAKSDSLAAVLGEWNELKKSFPEVEALQKSCTKAVVSFKKVEADFKKAISEQVKGVTRVSESLKCLRPTSEKEKDEYNELKKSVNVRKEELRTMSSTLPKDSG</sequence>
<keyword evidence="5" id="KW-0472">Membrane</keyword>
<dbReference type="Proteomes" id="UP000499080">
    <property type="component" value="Unassembled WGS sequence"/>
</dbReference>
<comment type="subcellular location">
    <subcellularLocation>
        <location evidence="1">Membrane</location>
        <topology evidence="1">Multi-pass membrane protein</topology>
    </subcellularLocation>
</comment>
<evidence type="ECO:0000256" key="4">
    <source>
        <dbReference type="ARBA" id="ARBA00022989"/>
    </source>
</evidence>
<organism evidence="6 7">
    <name type="scientific">Araneus ventricosus</name>
    <name type="common">Orbweaver spider</name>
    <name type="synonym">Epeira ventricosa</name>
    <dbReference type="NCBI Taxonomy" id="182803"/>
    <lineage>
        <taxon>Eukaryota</taxon>
        <taxon>Metazoa</taxon>
        <taxon>Ecdysozoa</taxon>
        <taxon>Arthropoda</taxon>
        <taxon>Chelicerata</taxon>
        <taxon>Arachnida</taxon>
        <taxon>Araneae</taxon>
        <taxon>Araneomorphae</taxon>
        <taxon>Entelegynae</taxon>
        <taxon>Araneoidea</taxon>
        <taxon>Araneidae</taxon>
        <taxon>Araneus</taxon>
    </lineage>
</organism>
<evidence type="ECO:0000256" key="5">
    <source>
        <dbReference type="ARBA" id="ARBA00023136"/>
    </source>
</evidence>
<protein>
    <submittedName>
        <fullName evidence="6">Uncharacterized protein</fullName>
    </submittedName>
</protein>
<keyword evidence="3" id="KW-0812">Transmembrane</keyword>